<protein>
    <submittedName>
        <fullName evidence="1">Uncharacterized protein</fullName>
    </submittedName>
</protein>
<name>A0ABN7B1Z2_9HEMI</name>
<gene>
    <name evidence="1" type="ORF">NTJ_11257</name>
</gene>
<proteinExistence type="predicted"/>
<evidence type="ECO:0000313" key="1">
    <source>
        <dbReference type="EMBL" id="BES98442.1"/>
    </source>
</evidence>
<accession>A0ABN7B1Z2</accession>
<sequence length="152" mass="17206">MRGNDKKRNREGDMAFCSMQKAEMVQKSIYLPPLLQVEHLEQKKPHRRNVRSHSPVDSILTMVRSGSKREGESNVRIKALSPSLFVCTRNQSICRQDGRYLLSEVTVGGTRTNAKDAKDPGCAGVGGQRRIRHRTLLGHSFFRQSRPGLGRY</sequence>
<dbReference type="EMBL" id="AP028917">
    <property type="protein sequence ID" value="BES98442.1"/>
    <property type="molecule type" value="Genomic_DNA"/>
</dbReference>
<organism evidence="1 2">
    <name type="scientific">Nesidiocoris tenuis</name>
    <dbReference type="NCBI Taxonomy" id="355587"/>
    <lineage>
        <taxon>Eukaryota</taxon>
        <taxon>Metazoa</taxon>
        <taxon>Ecdysozoa</taxon>
        <taxon>Arthropoda</taxon>
        <taxon>Hexapoda</taxon>
        <taxon>Insecta</taxon>
        <taxon>Pterygota</taxon>
        <taxon>Neoptera</taxon>
        <taxon>Paraneoptera</taxon>
        <taxon>Hemiptera</taxon>
        <taxon>Heteroptera</taxon>
        <taxon>Panheteroptera</taxon>
        <taxon>Cimicomorpha</taxon>
        <taxon>Miridae</taxon>
        <taxon>Dicyphina</taxon>
        <taxon>Nesidiocoris</taxon>
    </lineage>
</organism>
<reference evidence="1 2" key="1">
    <citation type="submission" date="2023-09" db="EMBL/GenBank/DDBJ databases">
        <title>Nesidiocoris tenuis whole genome shotgun sequence.</title>
        <authorList>
            <person name="Shibata T."/>
            <person name="Shimoda M."/>
            <person name="Kobayashi T."/>
            <person name="Uehara T."/>
        </authorList>
    </citation>
    <scope>NUCLEOTIDE SEQUENCE [LARGE SCALE GENOMIC DNA]</scope>
    <source>
        <strain evidence="1 2">Japan</strain>
    </source>
</reference>
<evidence type="ECO:0000313" key="2">
    <source>
        <dbReference type="Proteomes" id="UP001307889"/>
    </source>
</evidence>
<dbReference type="Proteomes" id="UP001307889">
    <property type="component" value="Chromosome 9"/>
</dbReference>
<keyword evidence="2" id="KW-1185">Reference proteome</keyword>